<sequence>MPPKGKMPTKTPDGPTSKRKRPSAEYSKAGEDTPSSSKVASDLSIQEGDKKEEVIGPNDLFSRLPPDCIYAVCDYLEREMIDVLCAVNHCVYNTIYSPHHYKLGIRKEGCTLHLYKNAGGFGFDFEVKMWKTVSNTKKGVSGSRKTKKKVEQSEVYSYYIDRKGKERRYIDENLECARTSEWTLVGIKEAERKSPGTFPNQLYDALRAITIRFSLKNLWLNCVILDSTLLNTIIDLNASKISYFVFSFCTLHKDVTREECGNGVQWLDSMTSVQGRRCLEAVTAFKNLLQEATNKR</sequence>
<keyword evidence="3" id="KW-1185">Reference proteome</keyword>
<proteinExistence type="predicted"/>
<dbReference type="Proteomes" id="UP000005239">
    <property type="component" value="Unassembled WGS sequence"/>
</dbReference>
<feature type="compositionally biased region" description="Low complexity" evidence="1">
    <location>
        <begin position="1"/>
        <end position="15"/>
    </location>
</feature>
<gene>
    <name evidence="2" type="primary">WBGene00101250</name>
</gene>
<protein>
    <submittedName>
        <fullName evidence="2">Uncharacterized protein</fullName>
    </submittedName>
</protein>
<accession>A0A8R1U8V3</accession>
<feature type="region of interest" description="Disordered" evidence="1">
    <location>
        <begin position="1"/>
        <end position="49"/>
    </location>
</feature>
<reference evidence="2" key="2">
    <citation type="submission" date="2022-06" db="UniProtKB">
        <authorList>
            <consortium name="EnsemblMetazoa"/>
        </authorList>
    </citation>
    <scope>IDENTIFICATION</scope>
    <source>
        <strain evidence="2">PS312</strain>
    </source>
</reference>
<evidence type="ECO:0000313" key="2">
    <source>
        <dbReference type="EnsemblMetazoa" id="PPA11696.1"/>
    </source>
</evidence>
<dbReference type="AlphaFoldDB" id="A0A2A6BXU8"/>
<name>A0A2A6BXU8_PRIPA</name>
<accession>A0A2A6BXU8</accession>
<evidence type="ECO:0000313" key="3">
    <source>
        <dbReference type="Proteomes" id="UP000005239"/>
    </source>
</evidence>
<dbReference type="EnsemblMetazoa" id="PPA11696.1">
    <property type="protein sequence ID" value="PPA11696.1"/>
    <property type="gene ID" value="WBGene00101250"/>
</dbReference>
<reference evidence="3" key="1">
    <citation type="journal article" date="2008" name="Nat. Genet.">
        <title>The Pristionchus pacificus genome provides a unique perspective on nematode lifestyle and parasitism.</title>
        <authorList>
            <person name="Dieterich C."/>
            <person name="Clifton S.W."/>
            <person name="Schuster L.N."/>
            <person name="Chinwalla A."/>
            <person name="Delehaunty K."/>
            <person name="Dinkelacker I."/>
            <person name="Fulton L."/>
            <person name="Fulton R."/>
            <person name="Godfrey J."/>
            <person name="Minx P."/>
            <person name="Mitreva M."/>
            <person name="Roeseler W."/>
            <person name="Tian H."/>
            <person name="Witte H."/>
            <person name="Yang S.P."/>
            <person name="Wilson R.K."/>
            <person name="Sommer R.J."/>
        </authorList>
    </citation>
    <scope>NUCLEOTIDE SEQUENCE [LARGE SCALE GENOMIC DNA]</scope>
    <source>
        <strain evidence="3">PS312</strain>
    </source>
</reference>
<organism evidence="2 3">
    <name type="scientific">Pristionchus pacificus</name>
    <name type="common">Parasitic nematode worm</name>
    <dbReference type="NCBI Taxonomy" id="54126"/>
    <lineage>
        <taxon>Eukaryota</taxon>
        <taxon>Metazoa</taxon>
        <taxon>Ecdysozoa</taxon>
        <taxon>Nematoda</taxon>
        <taxon>Chromadorea</taxon>
        <taxon>Rhabditida</taxon>
        <taxon>Rhabditina</taxon>
        <taxon>Diplogasteromorpha</taxon>
        <taxon>Diplogasteroidea</taxon>
        <taxon>Neodiplogasteridae</taxon>
        <taxon>Pristionchus</taxon>
    </lineage>
</organism>
<evidence type="ECO:0000256" key="1">
    <source>
        <dbReference type="SAM" id="MobiDB-lite"/>
    </source>
</evidence>